<name>D7E1Q0_NOSA0</name>
<dbReference type="SUPFAM" id="SSF53187">
    <property type="entry name" value="Zn-dependent exopeptidases"/>
    <property type="match status" value="1"/>
</dbReference>
<reference evidence="4 5" key="1">
    <citation type="journal article" date="2010" name="PLoS ONE">
        <title>Genome erosion in a nitrogen-fixing vertically transmitted endosymbiotic multicellular cyanobacterium.</title>
        <authorList>
            <person name="Ran L."/>
            <person name="Larsson J."/>
            <person name="Vigil-Stenman T."/>
            <person name="Nylander J.A."/>
            <person name="Ininbergs K."/>
            <person name="Zheng W.W."/>
            <person name="Lapidus A."/>
            <person name="Lowry S."/>
            <person name="Haselkorn R."/>
            <person name="Bergman B."/>
        </authorList>
    </citation>
    <scope>NUCLEOTIDE SEQUENCE [LARGE SCALE GENOMIC DNA]</scope>
    <source>
        <strain evidence="4 5">0708</strain>
    </source>
</reference>
<dbReference type="STRING" id="551115.Aazo_0862"/>
<evidence type="ECO:0000313" key="5">
    <source>
        <dbReference type="Proteomes" id="UP000001511"/>
    </source>
</evidence>
<dbReference type="eggNOG" id="COG0860">
    <property type="taxonomic scope" value="Bacteria"/>
</dbReference>
<dbReference type="Gene3D" id="3.40.630.40">
    <property type="entry name" value="Zn-dependent exopeptidases"/>
    <property type="match status" value="1"/>
</dbReference>
<evidence type="ECO:0000259" key="3">
    <source>
        <dbReference type="SMART" id="SM00646"/>
    </source>
</evidence>
<keyword evidence="1 4" id="KW-0378">Hydrolase</keyword>
<dbReference type="GO" id="GO:0030288">
    <property type="term" value="C:outer membrane-bounded periplasmic space"/>
    <property type="evidence" value="ECO:0007669"/>
    <property type="project" value="TreeGrafter"/>
</dbReference>
<dbReference type="GO" id="GO:0008745">
    <property type="term" value="F:N-acetylmuramoyl-L-alanine amidase activity"/>
    <property type="evidence" value="ECO:0007669"/>
    <property type="project" value="UniProtKB-EC"/>
</dbReference>
<keyword evidence="5" id="KW-1185">Reference proteome</keyword>
<dbReference type="InterPro" id="IPR021731">
    <property type="entry name" value="AMIN_dom"/>
</dbReference>
<feature type="region of interest" description="Disordered" evidence="2">
    <location>
        <begin position="409"/>
        <end position="432"/>
    </location>
</feature>
<dbReference type="CDD" id="cd02696">
    <property type="entry name" value="MurNAc-LAA"/>
    <property type="match status" value="1"/>
</dbReference>
<dbReference type="OrthoDB" id="9806267at2"/>
<dbReference type="EC" id="3.5.1.28" evidence="4"/>
<dbReference type="SMART" id="SM00646">
    <property type="entry name" value="Ami_3"/>
    <property type="match status" value="1"/>
</dbReference>
<dbReference type="AlphaFoldDB" id="D7E1Q0"/>
<gene>
    <name evidence="4" type="ordered locus">Aazo_0862</name>
</gene>
<dbReference type="EMBL" id="CP002059">
    <property type="protein sequence ID" value="ADI63277.1"/>
    <property type="molecule type" value="Genomic_DNA"/>
</dbReference>
<protein>
    <submittedName>
        <fullName evidence="4">N-acetylmuramoyl-L-alanine amidase</fullName>
        <ecNumber evidence="4">3.5.1.28</ecNumber>
    </submittedName>
</protein>
<dbReference type="InterPro" id="IPR002508">
    <property type="entry name" value="MurNAc-LAA_cat"/>
</dbReference>
<proteinExistence type="predicted"/>
<dbReference type="InterPro" id="IPR050695">
    <property type="entry name" value="N-acetylmuramoyl_amidase_3"/>
</dbReference>
<dbReference type="Gene3D" id="2.60.40.3500">
    <property type="match status" value="1"/>
</dbReference>
<feature type="domain" description="MurNAc-LAA" evidence="3">
    <location>
        <begin position="504"/>
        <end position="613"/>
    </location>
</feature>
<evidence type="ECO:0000256" key="1">
    <source>
        <dbReference type="ARBA" id="ARBA00022801"/>
    </source>
</evidence>
<evidence type="ECO:0000256" key="2">
    <source>
        <dbReference type="SAM" id="MobiDB-lite"/>
    </source>
</evidence>
<dbReference type="HOGENOM" id="CLU_456943_0_0_3"/>
<dbReference type="PANTHER" id="PTHR30404:SF0">
    <property type="entry name" value="N-ACETYLMURAMOYL-L-ALANINE AMIDASE AMIC"/>
    <property type="match status" value="1"/>
</dbReference>
<dbReference type="RefSeq" id="WP_013190295.1">
    <property type="nucleotide sequence ID" value="NC_014248.1"/>
</dbReference>
<dbReference type="PANTHER" id="PTHR30404">
    <property type="entry name" value="N-ACETYLMURAMOYL-L-ALANINE AMIDASE"/>
    <property type="match status" value="1"/>
</dbReference>
<feature type="compositionally biased region" description="Low complexity" evidence="2">
    <location>
        <begin position="417"/>
        <end position="426"/>
    </location>
</feature>
<dbReference type="GO" id="GO:0009253">
    <property type="term" value="P:peptidoglycan catabolic process"/>
    <property type="evidence" value="ECO:0007669"/>
    <property type="project" value="InterPro"/>
</dbReference>
<dbReference type="Pfam" id="PF01520">
    <property type="entry name" value="Amidase_3"/>
    <property type="match status" value="1"/>
</dbReference>
<dbReference type="Proteomes" id="UP000001511">
    <property type="component" value="Chromosome"/>
</dbReference>
<organism evidence="4 5">
    <name type="scientific">Nostoc azollae (strain 0708)</name>
    <name type="common">Anabaena azollae (strain 0708)</name>
    <dbReference type="NCBI Taxonomy" id="551115"/>
    <lineage>
        <taxon>Bacteria</taxon>
        <taxon>Bacillati</taxon>
        <taxon>Cyanobacteriota</taxon>
        <taxon>Cyanophyceae</taxon>
        <taxon>Nostocales</taxon>
        <taxon>Nostocaceae</taxon>
        <taxon>Trichormus</taxon>
    </lineage>
</organism>
<evidence type="ECO:0000313" key="4">
    <source>
        <dbReference type="EMBL" id="ADI63277.1"/>
    </source>
</evidence>
<sequence>MKLQWLLPGTFGTVLLLSSPTLAAKLESWRFDKNQNRLEINSSGPVQPQAQLIFNPTRLVIDLPNTQFGRSQLTQPIGGSIRSIRVGQFEKTTARLVVELAPGYTLDPKQIKFVPITAKRWTVQLPKLEAEQLLSPTSNKNNNTYSLATIESQPKLEFSPATTISTGITQIQKLQSTGDGFFIRTSGGNPQVQVNRSLDRTTIFMDIAPATLSPLLSQKDLPINEHGVSRLEFTQLRTRPSSVRFTLRVDKSSPDWQASTSSVAGLVLLPSKGVVRLPQSLNSSRPIITSENPIVTNSPATIESVELAGNNTQLLIKSDQTLSAQGSWHRSSGLFRITIPNAKLAPRVQGPTFNANSPVLRVRLQPQAPNTVIIFVQPASGVTIGELNQVGNQLLALQLQRYRQVRPPISLPPLPSPNNVELPNPNIRTPQPRIRSIVPKGKLLVVIDPGHGGKDPGAIGISGLEEKDIILPIGRRVAAILQQNGVQAVMTRDSDYFVSLPGRVEMAERANADVFVSIHANSAGANRPEISGLETYYYDNGLRLARTVHNRILQSLNIKDRRVRKARFYVLRKSSMPSILVETGYVTGREDAAKLSTSAYQNQMAEAIAQGILQYLRQR</sequence>
<dbReference type="Pfam" id="PF11741">
    <property type="entry name" value="AMIN"/>
    <property type="match status" value="1"/>
</dbReference>
<accession>D7E1Q0</accession>
<dbReference type="KEGG" id="naz:Aazo_0862"/>